<feature type="region of interest" description="Disordered" evidence="1">
    <location>
        <begin position="1"/>
        <end position="51"/>
    </location>
</feature>
<dbReference type="EMBL" id="BAAASD010000052">
    <property type="protein sequence ID" value="GAA2369738.1"/>
    <property type="molecule type" value="Genomic_DNA"/>
</dbReference>
<organism evidence="2 3">
    <name type="scientific">Streptomyces cuspidosporus</name>
    <dbReference type="NCBI Taxonomy" id="66882"/>
    <lineage>
        <taxon>Bacteria</taxon>
        <taxon>Bacillati</taxon>
        <taxon>Actinomycetota</taxon>
        <taxon>Actinomycetes</taxon>
        <taxon>Kitasatosporales</taxon>
        <taxon>Streptomycetaceae</taxon>
        <taxon>Streptomyces</taxon>
    </lineage>
</organism>
<dbReference type="Proteomes" id="UP001500253">
    <property type="component" value="Unassembled WGS sequence"/>
</dbReference>
<evidence type="ECO:0000313" key="3">
    <source>
        <dbReference type="Proteomes" id="UP001500253"/>
    </source>
</evidence>
<feature type="compositionally biased region" description="Acidic residues" evidence="1">
    <location>
        <begin position="12"/>
        <end position="35"/>
    </location>
</feature>
<keyword evidence="3" id="KW-1185">Reference proteome</keyword>
<feature type="region of interest" description="Disordered" evidence="1">
    <location>
        <begin position="140"/>
        <end position="199"/>
    </location>
</feature>
<gene>
    <name evidence="2" type="ORF">GCM10010246_74570</name>
</gene>
<accession>A0ABP5U8Q2</accession>
<name>A0ABP5U8Q2_9ACTN</name>
<sequence>MPSAGADADGVGFEDAEDTPDEDTPDEDAQDDADGVLDGVEAREDTAVVAEAGADVRPPAVAACFRANDGRTAGPVAKSPLPDADPPPVGEEDAEFPLPAPPLLDCSFSPEAPVFPGISVSGAKGVPPMKASASTMVYPRKAIPASTPARRSRRALRPEESTNTGPSEAVSEAVRTRRRARREGAACPSARGCDFMTAR</sequence>
<evidence type="ECO:0000256" key="1">
    <source>
        <dbReference type="SAM" id="MobiDB-lite"/>
    </source>
</evidence>
<feature type="region of interest" description="Disordered" evidence="1">
    <location>
        <begin position="70"/>
        <end position="103"/>
    </location>
</feature>
<proteinExistence type="predicted"/>
<reference evidence="3" key="1">
    <citation type="journal article" date="2019" name="Int. J. Syst. Evol. Microbiol.">
        <title>The Global Catalogue of Microorganisms (GCM) 10K type strain sequencing project: providing services to taxonomists for standard genome sequencing and annotation.</title>
        <authorList>
            <consortium name="The Broad Institute Genomics Platform"/>
            <consortium name="The Broad Institute Genome Sequencing Center for Infectious Disease"/>
            <person name="Wu L."/>
            <person name="Ma J."/>
        </authorList>
    </citation>
    <scope>NUCLEOTIDE SEQUENCE [LARGE SCALE GENOMIC DNA]</scope>
    <source>
        <strain evidence="3">JCM 4316</strain>
    </source>
</reference>
<comment type="caution">
    <text evidence="2">The sequence shown here is derived from an EMBL/GenBank/DDBJ whole genome shotgun (WGS) entry which is preliminary data.</text>
</comment>
<protein>
    <submittedName>
        <fullName evidence="2">Uncharacterized protein</fullName>
    </submittedName>
</protein>
<evidence type="ECO:0000313" key="2">
    <source>
        <dbReference type="EMBL" id="GAA2369738.1"/>
    </source>
</evidence>